<dbReference type="InterPro" id="IPR008884">
    <property type="entry name" value="TylF_MeTrfase"/>
</dbReference>
<dbReference type="SMART" id="SM00028">
    <property type="entry name" value="TPR"/>
    <property type="match status" value="3"/>
</dbReference>
<dbReference type="InterPro" id="IPR011990">
    <property type="entry name" value="TPR-like_helical_dom_sf"/>
</dbReference>
<proteinExistence type="predicted"/>
<dbReference type="AlphaFoldDB" id="A0A2S2CN14"/>
<dbReference type="PROSITE" id="PS50005">
    <property type="entry name" value="TPR"/>
    <property type="match status" value="1"/>
</dbReference>
<evidence type="ECO:0000313" key="3">
    <source>
        <dbReference type="Proteomes" id="UP000245629"/>
    </source>
</evidence>
<keyword evidence="3" id="KW-1185">Reference proteome</keyword>
<accession>A0A2S2CN14</accession>
<dbReference type="Proteomes" id="UP000245629">
    <property type="component" value="Chromosome 1"/>
</dbReference>
<feature type="repeat" description="TPR" evidence="1">
    <location>
        <begin position="137"/>
        <end position="170"/>
    </location>
</feature>
<organism evidence="2 3">
    <name type="scientific">Azospirillum thermophilum</name>
    <dbReference type="NCBI Taxonomy" id="2202148"/>
    <lineage>
        <taxon>Bacteria</taxon>
        <taxon>Pseudomonadati</taxon>
        <taxon>Pseudomonadota</taxon>
        <taxon>Alphaproteobacteria</taxon>
        <taxon>Rhodospirillales</taxon>
        <taxon>Azospirillaceae</taxon>
        <taxon>Azospirillum</taxon>
    </lineage>
</organism>
<dbReference type="InterPro" id="IPR029063">
    <property type="entry name" value="SAM-dependent_MTases_sf"/>
</dbReference>
<gene>
    <name evidence="2" type="ORF">DEW08_02545</name>
</gene>
<name>A0A2S2CN14_9PROT</name>
<dbReference type="KEGG" id="azz:DEW08_02545"/>
<dbReference type="Gene3D" id="3.40.50.150">
    <property type="entry name" value="Vaccinia Virus protein VP39"/>
    <property type="match status" value="1"/>
</dbReference>
<dbReference type="PANTHER" id="PTHR40036:SF1">
    <property type="entry name" value="MACROCIN O-METHYLTRANSFERASE"/>
    <property type="match status" value="1"/>
</dbReference>
<dbReference type="SUPFAM" id="SSF48452">
    <property type="entry name" value="TPR-like"/>
    <property type="match status" value="1"/>
</dbReference>
<dbReference type="SUPFAM" id="SSF53335">
    <property type="entry name" value="S-adenosyl-L-methionine-dependent methyltransferases"/>
    <property type="match status" value="1"/>
</dbReference>
<dbReference type="Pfam" id="PF13578">
    <property type="entry name" value="Methyltransf_24"/>
    <property type="match status" value="1"/>
</dbReference>
<dbReference type="OrthoDB" id="9811332at2"/>
<dbReference type="Gene3D" id="1.25.40.10">
    <property type="entry name" value="Tetratricopeptide repeat domain"/>
    <property type="match status" value="2"/>
</dbReference>
<protein>
    <submittedName>
        <fullName evidence="2">Uncharacterized protein</fullName>
    </submittedName>
</protein>
<dbReference type="PANTHER" id="PTHR40036">
    <property type="entry name" value="MACROCIN O-METHYLTRANSFERASE"/>
    <property type="match status" value="1"/>
</dbReference>
<keyword evidence="1" id="KW-0802">TPR repeat</keyword>
<dbReference type="EMBL" id="CP029352">
    <property type="protein sequence ID" value="AWK85829.1"/>
    <property type="molecule type" value="Genomic_DNA"/>
</dbReference>
<reference evidence="3" key="1">
    <citation type="submission" date="2018-05" db="EMBL/GenBank/DDBJ databases">
        <title>Azospirillum thermophila sp. nov., a novel isolated from hot spring.</title>
        <authorList>
            <person name="Zhao Z."/>
        </authorList>
    </citation>
    <scope>NUCLEOTIDE SEQUENCE [LARGE SCALE GENOMIC DNA]</scope>
    <source>
        <strain evidence="3">CFH 70021</strain>
    </source>
</reference>
<evidence type="ECO:0000313" key="2">
    <source>
        <dbReference type="EMBL" id="AWK85829.1"/>
    </source>
</evidence>
<evidence type="ECO:0000256" key="1">
    <source>
        <dbReference type="PROSITE-ProRule" id="PRU00339"/>
    </source>
</evidence>
<dbReference type="InterPro" id="IPR019734">
    <property type="entry name" value="TPR_rpt"/>
</dbReference>
<sequence length="438" mass="46719">MARALVESRRFKAALRLLAGVPHLDVGGHVTAAAAHLGRRDPGRALRHLRLALAQQPAGPEALVQAGLAHQAANHPFTASRWLERAAAVDPDYPGLRAALAGAWRRDARYGEAAALAGEALTGGALAGGERGPASLPDLLYELAMSHAGLGNRAQALAAFRALLAHDPEHAAAWFGTHALALEEEGPDEALRRLDRATRCGGAAGKYWGFVCAYLLLLGREEEARAVDGAHVGPNPKRRPLPDGAAALRPQLAPGFRLFGSSASLLRHALAQATVPGLVLEFGVRRGTSLDHIAGAAGQTVHGFDSFEGLPEGWVNTARGALTTGKQLPPVRPNARLHVGWFEDTLPGFMAAHPEPVRFVNIDSDLYSSARTVLTALAGRLVPGSILVFDEFIGNRSWREDEFRAFHEFAAETGARFEYFAVSPYTKQVAVRLLAPGW</sequence>